<keyword evidence="2" id="KW-1185">Reference proteome</keyword>
<protein>
    <submittedName>
        <fullName evidence="1">Uncharacterized protein</fullName>
    </submittedName>
</protein>
<dbReference type="EMBL" id="JASBWT010000048">
    <property type="protein sequence ID" value="KAJ9091655.1"/>
    <property type="molecule type" value="Genomic_DNA"/>
</dbReference>
<gene>
    <name evidence="1" type="ORF">QFC21_007130</name>
</gene>
<dbReference type="Proteomes" id="UP001227268">
    <property type="component" value="Unassembled WGS sequence"/>
</dbReference>
<accession>A0ACC2UXM9</accession>
<comment type="caution">
    <text evidence="1">The sequence shown here is derived from an EMBL/GenBank/DDBJ whole genome shotgun (WGS) entry which is preliminary data.</text>
</comment>
<evidence type="ECO:0000313" key="1">
    <source>
        <dbReference type="EMBL" id="KAJ9091655.1"/>
    </source>
</evidence>
<name>A0ACC2UXM9_9TREE</name>
<reference evidence="1" key="1">
    <citation type="submission" date="2023-04" db="EMBL/GenBank/DDBJ databases">
        <title>Draft Genome sequencing of Naganishia species isolated from polar environments using Oxford Nanopore Technology.</title>
        <authorList>
            <person name="Leo P."/>
            <person name="Venkateswaran K."/>
        </authorList>
    </citation>
    <scope>NUCLEOTIDE SEQUENCE</scope>
    <source>
        <strain evidence="1">MNA-CCFEE 5423</strain>
    </source>
</reference>
<organism evidence="1 2">
    <name type="scientific">Naganishia friedmannii</name>
    <dbReference type="NCBI Taxonomy" id="89922"/>
    <lineage>
        <taxon>Eukaryota</taxon>
        <taxon>Fungi</taxon>
        <taxon>Dikarya</taxon>
        <taxon>Basidiomycota</taxon>
        <taxon>Agaricomycotina</taxon>
        <taxon>Tremellomycetes</taxon>
        <taxon>Filobasidiales</taxon>
        <taxon>Filobasidiaceae</taxon>
        <taxon>Naganishia</taxon>
    </lineage>
</organism>
<sequence length="383" mass="42865">MADYFDAKVDLQAYVFDEHTPEAELILDILDGLPDYMLPTLKSSITPDMDLLDFRRILLDYKKGLRWNGPWNSRKQDNAYTPRQNNTPGDRPKNSNVTKDKDGSKPPRPCSCGGVHWYRDCPKKASKSNNVSSYRSNPNKIPVSGSKWPTYGKTGEARKKEGTEAHMNFVRIEPEEEEPEQVIELSLPEQDNEGFDELYQSVCNNNSTPNNDPLQYRHTDKVPTFALAKIGNKNGTSHEVCIDTGSAISLIDSSYLRRHFPSIKVQSASTIMLKGVGNNQTHGWIHADIHFINLNKGLTSVKGAFHVVTSLATKIIIGNDILAEEGVVINMKEGTCSFYSGKDIVSITSVRPKPTTFIQPSARLQKVFTIKPGFQQESLYLVT</sequence>
<evidence type="ECO:0000313" key="2">
    <source>
        <dbReference type="Proteomes" id="UP001227268"/>
    </source>
</evidence>
<proteinExistence type="predicted"/>